<dbReference type="OrthoDB" id="4410815at2"/>
<dbReference type="EMBL" id="LT906467">
    <property type="protein sequence ID" value="SNV80541.1"/>
    <property type="molecule type" value="Genomic_DNA"/>
</dbReference>
<reference evidence="3 5" key="2">
    <citation type="submission" date="2017-06" db="EMBL/GenBank/DDBJ databases">
        <authorList>
            <consortium name="Pathogen Informatics"/>
        </authorList>
    </citation>
    <scope>NUCLEOTIDE SEQUENCE [LARGE SCALE GENOMIC DNA]</scope>
    <source>
        <strain evidence="3 5">NCTC13015</strain>
    </source>
</reference>
<evidence type="ECO:0000259" key="1">
    <source>
        <dbReference type="Pfam" id="PF00188"/>
    </source>
</evidence>
<dbReference type="Proteomes" id="UP000028780">
    <property type="component" value="Chromosome"/>
</dbReference>
<dbReference type="Gene3D" id="3.40.33.10">
    <property type="entry name" value="CAP"/>
    <property type="match status" value="1"/>
</dbReference>
<dbReference type="RefSeq" id="WP_038592177.1">
    <property type="nucleotide sequence ID" value="NZ_CP009211.1"/>
</dbReference>
<dbReference type="InterPro" id="IPR014044">
    <property type="entry name" value="CAP_dom"/>
</dbReference>
<accession>A0A076NL96</accession>
<feature type="domain" description="SCP" evidence="1">
    <location>
        <begin position="73"/>
        <end position="173"/>
    </location>
</feature>
<sequence>MQKLPMSNEQLLRTILGVLGLIAAVAVTVNAAQHQPAGGSSNPTVDDRRAGYVAPDFETGQKLEEIRQDFFTAVRQLRSDDALPPVSLDPELQRLAQQHAEGNAVTKTQPNLEPDDGRDIGQVSASMPLENASGHAFLELIIHSQKHMDVLLNPEHRYMGVGVAYGHGEVWVVVAFSH</sequence>
<organism evidence="2 4">
    <name type="scientific">Corynebacterium imitans</name>
    <dbReference type="NCBI Taxonomy" id="156978"/>
    <lineage>
        <taxon>Bacteria</taxon>
        <taxon>Bacillati</taxon>
        <taxon>Actinomycetota</taxon>
        <taxon>Actinomycetes</taxon>
        <taxon>Mycobacteriales</taxon>
        <taxon>Corynebacteriaceae</taxon>
        <taxon>Corynebacterium</taxon>
    </lineage>
</organism>
<evidence type="ECO:0000313" key="4">
    <source>
        <dbReference type="Proteomes" id="UP000028780"/>
    </source>
</evidence>
<dbReference type="CDD" id="cd05379">
    <property type="entry name" value="CAP_bacterial"/>
    <property type="match status" value="1"/>
</dbReference>
<dbReference type="SUPFAM" id="SSF55797">
    <property type="entry name" value="PR-1-like"/>
    <property type="match status" value="1"/>
</dbReference>
<dbReference type="STRING" id="156978.CIMIT_09630"/>
<evidence type="ECO:0000313" key="2">
    <source>
        <dbReference type="EMBL" id="AIJ34123.1"/>
    </source>
</evidence>
<reference evidence="2 4" key="1">
    <citation type="submission" date="2014-08" db="EMBL/GenBank/DDBJ databases">
        <title>Complete genome sequence of Corynebacterium imitans DSM 44264, isolated from a five-month-old boy with suspected pharyngeal diphtheria.</title>
        <authorList>
            <person name="Mollmann S."/>
            <person name="Albersmeier A."/>
            <person name="Ruckert C."/>
            <person name="Tauch A."/>
        </authorList>
    </citation>
    <scope>NUCLEOTIDE SEQUENCE [LARGE SCALE GENOMIC DNA]</scope>
    <source>
        <strain evidence="2 4">DSM 44264</strain>
    </source>
</reference>
<dbReference type="Pfam" id="PF00188">
    <property type="entry name" value="CAP"/>
    <property type="match status" value="1"/>
</dbReference>
<evidence type="ECO:0000313" key="5">
    <source>
        <dbReference type="Proteomes" id="UP000215374"/>
    </source>
</evidence>
<proteinExistence type="predicted"/>
<dbReference type="KEGG" id="cii:CIMIT_09630"/>
<gene>
    <name evidence="2" type="ORF">CIMIT_09630</name>
    <name evidence="3" type="ORF">SAMEA4535761_01989</name>
</gene>
<dbReference type="EMBL" id="CP009211">
    <property type="protein sequence ID" value="AIJ34123.1"/>
    <property type="molecule type" value="Genomic_DNA"/>
</dbReference>
<dbReference type="InterPro" id="IPR035940">
    <property type="entry name" value="CAP_sf"/>
</dbReference>
<keyword evidence="4" id="KW-1185">Reference proteome</keyword>
<protein>
    <submittedName>
        <fullName evidence="3">SCP/PR1 domain-containing protein</fullName>
    </submittedName>
</protein>
<dbReference type="HOGENOM" id="CLU_121346_0_0_11"/>
<name>A0A076NL96_9CORY</name>
<dbReference type="Proteomes" id="UP000215374">
    <property type="component" value="Chromosome 1"/>
</dbReference>
<dbReference type="AlphaFoldDB" id="A0A076NL96"/>
<dbReference type="eggNOG" id="COG2340">
    <property type="taxonomic scope" value="Bacteria"/>
</dbReference>
<evidence type="ECO:0000313" key="3">
    <source>
        <dbReference type="EMBL" id="SNV80541.1"/>
    </source>
</evidence>